<dbReference type="SUPFAM" id="SSF54909">
    <property type="entry name" value="Dimeric alpha+beta barrel"/>
    <property type="match status" value="1"/>
</dbReference>
<sequence>MYLYMTDHQLPAELFSQQHIRLADEAGQQRWLVEQQQEITGTDEALVYFAIDAAGTLTGGNFAVLNNIPVTDEGRPDFEERFMNRARKVEDEPGFAGIRVLRPLNSDTYVILTVWESEEHFKDWQQSQAYSHAHRKRHTPEGITEQKPSIFPRPSYVTTYSISS</sequence>
<keyword evidence="3" id="KW-1185">Reference proteome</keyword>
<name>A0A2W1LUA5_9BACL</name>
<dbReference type="InterPro" id="IPR007138">
    <property type="entry name" value="ABM_dom"/>
</dbReference>
<dbReference type="InterPro" id="IPR050404">
    <property type="entry name" value="Heme-degrading_MO"/>
</dbReference>
<dbReference type="PROSITE" id="PS51725">
    <property type="entry name" value="ABM"/>
    <property type="match status" value="1"/>
</dbReference>
<reference evidence="2 3" key="1">
    <citation type="submission" date="2018-06" db="EMBL/GenBank/DDBJ databases">
        <title>Paenibacillus imtechensis sp. nov.</title>
        <authorList>
            <person name="Pinnaka A.K."/>
            <person name="Singh H."/>
            <person name="Kaur M."/>
        </authorList>
    </citation>
    <scope>NUCLEOTIDE SEQUENCE [LARGE SCALE GENOMIC DNA]</scope>
    <source>
        <strain evidence="2 3">SMB1</strain>
    </source>
</reference>
<dbReference type="EMBL" id="QKRB01000044">
    <property type="protein sequence ID" value="PZD95371.1"/>
    <property type="molecule type" value="Genomic_DNA"/>
</dbReference>
<keyword evidence="2" id="KW-0503">Monooxygenase</keyword>
<dbReference type="Gene3D" id="3.30.70.100">
    <property type="match status" value="1"/>
</dbReference>
<evidence type="ECO:0000259" key="1">
    <source>
        <dbReference type="PROSITE" id="PS51725"/>
    </source>
</evidence>
<dbReference type="OrthoDB" id="2352283at2"/>
<feature type="domain" description="ABM" evidence="1">
    <location>
        <begin position="62"/>
        <end position="151"/>
    </location>
</feature>
<dbReference type="PANTHER" id="PTHR34474:SF2">
    <property type="entry name" value="SIGNAL TRANSDUCTION PROTEIN TRAP"/>
    <property type="match status" value="1"/>
</dbReference>
<dbReference type="AlphaFoldDB" id="A0A2W1LUA5"/>
<keyword evidence="2" id="KW-0560">Oxidoreductase</keyword>
<comment type="caution">
    <text evidence="2">The sequence shown here is derived from an EMBL/GenBank/DDBJ whole genome shotgun (WGS) entry which is preliminary data.</text>
</comment>
<evidence type="ECO:0000313" key="2">
    <source>
        <dbReference type="EMBL" id="PZD95371.1"/>
    </source>
</evidence>
<dbReference type="InterPro" id="IPR011008">
    <property type="entry name" value="Dimeric_a/b-barrel"/>
</dbReference>
<organism evidence="2 3">
    <name type="scientific">Paenibacillus sambharensis</name>
    <dbReference type="NCBI Taxonomy" id="1803190"/>
    <lineage>
        <taxon>Bacteria</taxon>
        <taxon>Bacillati</taxon>
        <taxon>Bacillota</taxon>
        <taxon>Bacilli</taxon>
        <taxon>Bacillales</taxon>
        <taxon>Paenibacillaceae</taxon>
        <taxon>Paenibacillus</taxon>
    </lineage>
</organism>
<proteinExistence type="predicted"/>
<protein>
    <submittedName>
        <fullName evidence="2">Antibiotic biosynthesis monooxygenase</fullName>
    </submittedName>
</protein>
<evidence type="ECO:0000313" key="3">
    <source>
        <dbReference type="Proteomes" id="UP000249522"/>
    </source>
</evidence>
<dbReference type="RefSeq" id="WP_111147001.1">
    <property type="nucleotide sequence ID" value="NZ_QKRB01000044.1"/>
</dbReference>
<dbReference type="Pfam" id="PF03992">
    <property type="entry name" value="ABM"/>
    <property type="match status" value="1"/>
</dbReference>
<dbReference type="GO" id="GO:0004497">
    <property type="term" value="F:monooxygenase activity"/>
    <property type="evidence" value="ECO:0007669"/>
    <property type="project" value="UniProtKB-KW"/>
</dbReference>
<dbReference type="Proteomes" id="UP000249522">
    <property type="component" value="Unassembled WGS sequence"/>
</dbReference>
<dbReference type="PANTHER" id="PTHR34474">
    <property type="entry name" value="SIGNAL TRANSDUCTION PROTEIN TRAP"/>
    <property type="match status" value="1"/>
</dbReference>
<accession>A0A2W1LUA5</accession>
<gene>
    <name evidence="2" type="ORF">DNH61_12575</name>
</gene>